<evidence type="ECO:0000313" key="3">
    <source>
        <dbReference type="EMBL" id="RLM00753.1"/>
    </source>
</evidence>
<organism evidence="3 4">
    <name type="scientific">Aspergillus turcosus</name>
    <dbReference type="NCBI Taxonomy" id="1245748"/>
    <lineage>
        <taxon>Eukaryota</taxon>
        <taxon>Fungi</taxon>
        <taxon>Dikarya</taxon>
        <taxon>Ascomycota</taxon>
        <taxon>Pezizomycotina</taxon>
        <taxon>Eurotiomycetes</taxon>
        <taxon>Eurotiomycetidae</taxon>
        <taxon>Eurotiales</taxon>
        <taxon>Aspergillaceae</taxon>
        <taxon>Aspergillus</taxon>
        <taxon>Aspergillus subgen. Fumigati</taxon>
    </lineage>
</organism>
<sequence>MRSNIIRSLALLTATAATVAAQSTVTLFMPYADPQSLVAEVIGSSDSATTYVVNCASAGEECGMPSDGFTIVQGASTLHQAYSYDGYYAAYGCKLGGTTSISCLISQTDSTSTHVVATVMTESIGSFFLPVVVTGTATAGAGAAATTGASVSAGTASATATGSASDTGKTTLATSGPSATSGAQATGSSASASTSHSSSGNAAVPQITGNANWAIGGAAMALALAMA</sequence>
<evidence type="ECO:0000256" key="2">
    <source>
        <dbReference type="SAM" id="SignalP"/>
    </source>
</evidence>
<evidence type="ECO:0000313" key="4">
    <source>
        <dbReference type="Proteomes" id="UP000215289"/>
    </source>
</evidence>
<protein>
    <recommendedName>
        <fullName evidence="5">GPI anchored glycoprotein</fullName>
    </recommendedName>
</protein>
<dbReference type="STRING" id="1245748.A0A229YTE0"/>
<dbReference type="AlphaFoldDB" id="A0A229YTE0"/>
<feature type="region of interest" description="Disordered" evidence="1">
    <location>
        <begin position="160"/>
        <end position="202"/>
    </location>
</feature>
<keyword evidence="4" id="KW-1185">Reference proteome</keyword>
<keyword evidence="2" id="KW-0732">Signal</keyword>
<evidence type="ECO:0000256" key="1">
    <source>
        <dbReference type="SAM" id="MobiDB-lite"/>
    </source>
</evidence>
<accession>A0A229YTE0</accession>
<evidence type="ECO:0008006" key="5">
    <source>
        <dbReference type="Google" id="ProtNLM"/>
    </source>
</evidence>
<dbReference type="OrthoDB" id="4991875at2759"/>
<feature type="signal peptide" evidence="2">
    <location>
        <begin position="1"/>
        <end position="21"/>
    </location>
</feature>
<proteinExistence type="predicted"/>
<feature type="chain" id="PRO_5011911834" description="GPI anchored glycoprotein" evidence="2">
    <location>
        <begin position="22"/>
        <end position="227"/>
    </location>
</feature>
<gene>
    <name evidence="3" type="ORF">CFD26_108717</name>
</gene>
<dbReference type="Proteomes" id="UP000215289">
    <property type="component" value="Unassembled WGS sequence"/>
</dbReference>
<dbReference type="PANTHER" id="PTHR40640:SF1">
    <property type="entry name" value="ANCHORED GLYCOPROTEIN, PUTATIVE (AFU_ORTHOLOGUE AFUA_8G04860)-RELATED"/>
    <property type="match status" value="1"/>
</dbReference>
<reference evidence="3 4" key="1">
    <citation type="submission" date="2018-08" db="EMBL/GenBank/DDBJ databases">
        <title>Draft genome sequences of two Aspergillus turcosus clinical strains isolated from bronchoalveolar lavage fluid: one azole-susceptible and the other azole-resistant.</title>
        <authorList>
            <person name="Parent-Michaud M."/>
            <person name="Dufresne P.J."/>
            <person name="Fournier E."/>
            <person name="Martineau C."/>
            <person name="Moreira S."/>
            <person name="Perkins V."/>
            <person name="De Repentigny L."/>
            <person name="Dufresne S.F."/>
        </authorList>
    </citation>
    <scope>NUCLEOTIDE SEQUENCE [LARGE SCALE GENOMIC DNA]</scope>
    <source>
        <strain evidence="3">HMR AF 1038</strain>
    </source>
</reference>
<name>A0A229YTE0_9EURO</name>
<comment type="caution">
    <text evidence="3">The sequence shown here is derived from an EMBL/GenBank/DDBJ whole genome shotgun (WGS) entry which is preliminary data.</text>
</comment>
<dbReference type="EMBL" id="NIDN02000012">
    <property type="protein sequence ID" value="RLM00753.1"/>
    <property type="molecule type" value="Genomic_DNA"/>
</dbReference>
<dbReference type="PANTHER" id="PTHR40640">
    <property type="entry name" value="ANCHORED GLYCOPROTEIN, PUTATIVE (AFU_ORTHOLOGUE AFUA_8G04860)-RELATED"/>
    <property type="match status" value="1"/>
</dbReference>